<comment type="caution">
    <text evidence="1">The sequence shown here is derived from an EMBL/GenBank/DDBJ whole genome shotgun (WGS) entry which is preliminary data.</text>
</comment>
<name>A0AA40KEM0_9HYME</name>
<organism evidence="1 2">
    <name type="scientific">Melipona bicolor</name>
    <dbReference type="NCBI Taxonomy" id="60889"/>
    <lineage>
        <taxon>Eukaryota</taxon>
        <taxon>Metazoa</taxon>
        <taxon>Ecdysozoa</taxon>
        <taxon>Arthropoda</taxon>
        <taxon>Hexapoda</taxon>
        <taxon>Insecta</taxon>
        <taxon>Pterygota</taxon>
        <taxon>Neoptera</taxon>
        <taxon>Endopterygota</taxon>
        <taxon>Hymenoptera</taxon>
        <taxon>Apocrita</taxon>
        <taxon>Aculeata</taxon>
        <taxon>Apoidea</taxon>
        <taxon>Anthophila</taxon>
        <taxon>Apidae</taxon>
        <taxon>Melipona</taxon>
    </lineage>
</organism>
<gene>
    <name evidence="1" type="ORF">K0M31_016723</name>
</gene>
<dbReference type="EMBL" id="JAHYIQ010000052">
    <property type="protein sequence ID" value="KAK1117351.1"/>
    <property type="molecule type" value="Genomic_DNA"/>
</dbReference>
<reference evidence="1" key="1">
    <citation type="submission" date="2021-10" db="EMBL/GenBank/DDBJ databases">
        <title>Melipona bicolor Genome sequencing and assembly.</title>
        <authorList>
            <person name="Araujo N.S."/>
            <person name="Arias M.C."/>
        </authorList>
    </citation>
    <scope>NUCLEOTIDE SEQUENCE</scope>
    <source>
        <strain evidence="1">USP_2M_L1-L4_2017</strain>
        <tissue evidence="1">Whole body</tissue>
    </source>
</reference>
<evidence type="ECO:0000313" key="1">
    <source>
        <dbReference type="EMBL" id="KAK1117351.1"/>
    </source>
</evidence>
<protein>
    <submittedName>
        <fullName evidence="1">Uncharacterized protein</fullName>
    </submittedName>
</protein>
<accession>A0AA40KEM0</accession>
<sequence>MFVAQCKNIIESEESSNEEVVSFTKRIINRISSNSDSDDEESHASEDLEEMLELAIAEEEKLTNAGDSLDNIQWNEFANKQQSFTFTGKSGLLMDLPSNISLSEVLSLGGNKPIRRMCVLCYQKKRQILERQQARKKCKKKLQHIVKIVQNYHKCV</sequence>
<dbReference type="AlphaFoldDB" id="A0AA40KEM0"/>
<evidence type="ECO:0000313" key="2">
    <source>
        <dbReference type="Proteomes" id="UP001177670"/>
    </source>
</evidence>
<proteinExistence type="predicted"/>
<dbReference type="Proteomes" id="UP001177670">
    <property type="component" value="Unassembled WGS sequence"/>
</dbReference>
<keyword evidence="2" id="KW-1185">Reference proteome</keyword>